<feature type="domain" description="HTH tetR-type" evidence="6">
    <location>
        <begin position="22"/>
        <end position="82"/>
    </location>
</feature>
<sequence>MTQQSTPRTAARAEEGSGTKSARTRSRILDAAAEVLSSKGYAGMRLTDVAKVAELQAPAIYYYFDSREALIEEVMWVGIADMRAHLSDVLEALPADTESLARIMAAVDAHLRHELQISSYTTASIRNSGQVPEHIRTRQLAEEGDYGRIWRELIKRAYDDGTIRRDLDLYMLQMLIMGTLNWAAEWWSPRRGSVDDVVRTAQAFVASALTQPQDGAPNADPVDSASRSAKKS</sequence>
<dbReference type="Gene3D" id="1.10.10.60">
    <property type="entry name" value="Homeodomain-like"/>
    <property type="match status" value="1"/>
</dbReference>
<dbReference type="AlphaFoldDB" id="A0A840ETN8"/>
<dbReference type="PANTHER" id="PTHR30055:SF234">
    <property type="entry name" value="HTH-TYPE TRANSCRIPTIONAL REGULATOR BETI"/>
    <property type="match status" value="1"/>
</dbReference>
<dbReference type="InterPro" id="IPR041490">
    <property type="entry name" value="KstR2_TetR_C"/>
</dbReference>
<evidence type="ECO:0000256" key="4">
    <source>
        <dbReference type="PROSITE-ProRule" id="PRU00335"/>
    </source>
</evidence>
<feature type="region of interest" description="Disordered" evidence="5">
    <location>
        <begin position="209"/>
        <end position="232"/>
    </location>
</feature>
<dbReference type="SUPFAM" id="SSF46689">
    <property type="entry name" value="Homeodomain-like"/>
    <property type="match status" value="1"/>
</dbReference>
<dbReference type="InterPro" id="IPR050109">
    <property type="entry name" value="HTH-type_TetR-like_transc_reg"/>
</dbReference>
<comment type="caution">
    <text evidence="7">The sequence shown here is derived from an EMBL/GenBank/DDBJ whole genome shotgun (WGS) entry which is preliminary data.</text>
</comment>
<feature type="region of interest" description="Disordered" evidence="5">
    <location>
        <begin position="1"/>
        <end position="24"/>
    </location>
</feature>
<dbReference type="InterPro" id="IPR001647">
    <property type="entry name" value="HTH_TetR"/>
</dbReference>
<dbReference type="Proteomes" id="UP000551501">
    <property type="component" value="Unassembled WGS sequence"/>
</dbReference>
<organism evidence="7 8">
    <name type="scientific">Gordonia humi</name>
    <dbReference type="NCBI Taxonomy" id="686429"/>
    <lineage>
        <taxon>Bacteria</taxon>
        <taxon>Bacillati</taxon>
        <taxon>Actinomycetota</taxon>
        <taxon>Actinomycetes</taxon>
        <taxon>Mycobacteriales</taxon>
        <taxon>Gordoniaceae</taxon>
        <taxon>Gordonia</taxon>
    </lineage>
</organism>
<name>A0A840ETN8_9ACTN</name>
<evidence type="ECO:0000313" key="8">
    <source>
        <dbReference type="Proteomes" id="UP000551501"/>
    </source>
</evidence>
<accession>A0A840ETN8</accession>
<evidence type="ECO:0000256" key="1">
    <source>
        <dbReference type="ARBA" id="ARBA00023015"/>
    </source>
</evidence>
<keyword evidence="3" id="KW-0804">Transcription</keyword>
<dbReference type="Pfam" id="PF00440">
    <property type="entry name" value="TetR_N"/>
    <property type="match status" value="1"/>
</dbReference>
<evidence type="ECO:0000256" key="2">
    <source>
        <dbReference type="ARBA" id="ARBA00023125"/>
    </source>
</evidence>
<protein>
    <submittedName>
        <fullName evidence="7">AcrR family transcriptional regulator</fullName>
    </submittedName>
</protein>
<dbReference type="PRINTS" id="PR00455">
    <property type="entry name" value="HTHTETR"/>
</dbReference>
<evidence type="ECO:0000313" key="7">
    <source>
        <dbReference type="EMBL" id="MBB4133704.1"/>
    </source>
</evidence>
<keyword evidence="1" id="KW-0805">Transcription regulation</keyword>
<dbReference type="Pfam" id="PF17932">
    <property type="entry name" value="TetR_C_24"/>
    <property type="match status" value="1"/>
</dbReference>
<keyword evidence="2 4" id="KW-0238">DNA-binding</keyword>
<evidence type="ECO:0000259" key="6">
    <source>
        <dbReference type="PROSITE" id="PS50977"/>
    </source>
</evidence>
<evidence type="ECO:0000256" key="5">
    <source>
        <dbReference type="SAM" id="MobiDB-lite"/>
    </source>
</evidence>
<dbReference type="InterPro" id="IPR009057">
    <property type="entry name" value="Homeodomain-like_sf"/>
</dbReference>
<dbReference type="RefSeq" id="WP_183368862.1">
    <property type="nucleotide sequence ID" value="NZ_BAABHL010000022.1"/>
</dbReference>
<gene>
    <name evidence="7" type="ORF">BKA16_000256</name>
</gene>
<dbReference type="Gene3D" id="1.10.357.10">
    <property type="entry name" value="Tetracycline Repressor, domain 2"/>
    <property type="match status" value="1"/>
</dbReference>
<reference evidence="7 8" key="1">
    <citation type="submission" date="2020-08" db="EMBL/GenBank/DDBJ databases">
        <title>Sequencing the genomes of 1000 actinobacteria strains.</title>
        <authorList>
            <person name="Klenk H.-P."/>
        </authorList>
    </citation>
    <scope>NUCLEOTIDE SEQUENCE [LARGE SCALE GENOMIC DNA]</scope>
    <source>
        <strain evidence="7 8">DSM 45298</strain>
    </source>
</reference>
<dbReference type="PROSITE" id="PS50977">
    <property type="entry name" value="HTH_TETR_2"/>
    <property type="match status" value="1"/>
</dbReference>
<dbReference type="GO" id="GO:0003700">
    <property type="term" value="F:DNA-binding transcription factor activity"/>
    <property type="evidence" value="ECO:0007669"/>
    <property type="project" value="TreeGrafter"/>
</dbReference>
<keyword evidence="8" id="KW-1185">Reference proteome</keyword>
<dbReference type="InterPro" id="IPR036271">
    <property type="entry name" value="Tet_transcr_reg_TetR-rel_C_sf"/>
</dbReference>
<proteinExistence type="predicted"/>
<dbReference type="EMBL" id="JACIFP010000001">
    <property type="protein sequence ID" value="MBB4133704.1"/>
    <property type="molecule type" value="Genomic_DNA"/>
</dbReference>
<feature type="DNA-binding region" description="H-T-H motif" evidence="4">
    <location>
        <begin position="45"/>
        <end position="64"/>
    </location>
</feature>
<dbReference type="GO" id="GO:0000976">
    <property type="term" value="F:transcription cis-regulatory region binding"/>
    <property type="evidence" value="ECO:0007669"/>
    <property type="project" value="TreeGrafter"/>
</dbReference>
<dbReference type="PANTHER" id="PTHR30055">
    <property type="entry name" value="HTH-TYPE TRANSCRIPTIONAL REGULATOR RUTR"/>
    <property type="match status" value="1"/>
</dbReference>
<evidence type="ECO:0000256" key="3">
    <source>
        <dbReference type="ARBA" id="ARBA00023163"/>
    </source>
</evidence>
<dbReference type="SUPFAM" id="SSF48498">
    <property type="entry name" value="Tetracyclin repressor-like, C-terminal domain"/>
    <property type="match status" value="1"/>
</dbReference>